<organism evidence="2 3">
    <name type="scientific">Laetiporus sulphureus 93-53</name>
    <dbReference type="NCBI Taxonomy" id="1314785"/>
    <lineage>
        <taxon>Eukaryota</taxon>
        <taxon>Fungi</taxon>
        <taxon>Dikarya</taxon>
        <taxon>Basidiomycota</taxon>
        <taxon>Agaricomycotina</taxon>
        <taxon>Agaricomycetes</taxon>
        <taxon>Polyporales</taxon>
        <taxon>Laetiporus</taxon>
    </lineage>
</organism>
<feature type="region of interest" description="Disordered" evidence="1">
    <location>
        <begin position="36"/>
        <end position="363"/>
    </location>
</feature>
<feature type="region of interest" description="Disordered" evidence="1">
    <location>
        <begin position="376"/>
        <end position="418"/>
    </location>
</feature>
<feature type="compositionally biased region" description="Gly residues" evidence="1">
    <location>
        <begin position="128"/>
        <end position="137"/>
    </location>
</feature>
<feature type="region of interest" description="Disordered" evidence="1">
    <location>
        <begin position="884"/>
        <end position="904"/>
    </location>
</feature>
<feature type="compositionally biased region" description="Polar residues" evidence="1">
    <location>
        <begin position="36"/>
        <end position="53"/>
    </location>
</feature>
<sequence length="904" mass="96202">MAARQRDPQPAPSSGILSNVFSFVTREIESFVTTAKGGSNVQVQARPQPSTSRVKLDDAPVVEENKARQEEGKRKRVARKVSGGEGDGERSRQRADSSERDSNTEVPPRRHIHKKKSGSTKGTSTPATGGGGSGEGSGSRPPSTAPSQAVGAVATLSPATMPGSFFPRSESLMPDPMSAEMARRAGVLPPSPGPSAETPAPSHLPTPQPARKSNDISRRGSKSSRSDTGADCDARRDAKAPSVGSATPADRRADETRKTKAKGWDDLSTEEALNNLDAELSRKSNNPPTRSKPVAARSSGRSSVEGGTSMVAKSAKAKGKERACDTSGEVRVRGKEEELRAAREAHMRVEPGRDEQEQARDKQRIKVLEEEIMRLKAQLAQRNDTSMQLPPPPPPPPPPSALQLDPDDPSIMANSSNSLPISKRADLFLATARQSLRPTTPPREAPINDVTGRTRRSGHPTVNIAGDKMATFLKEVRTAKLRKVSTGTFDNASMPPPPLALSGRSTGIIDERGYAVGERSFSVVEARLGEKRRRDAAFAGDGSRAEGPSKRRLTTFTLSGAAPESSAASSSSQGSCDSQSTEPGPSTSTLALPPSLRPWPSLAPTETDVTTPSLCSDNENEHEHDHEDKLPHTPPHSAAHESPRSSPPHKVSDGMPLDERAEPSSPSPRIAQPEPERPLPALRRRSKNGGQSAPFIDLSVCRAPQSPIPPGPVRTRPLRRNRQPSQKQNREASGREDPIATSSASQASQRAVRASQIPVHAGQGARAKSQSRPPSRSDRDPGAFFSQVGSQLQPVPAQPSWGASTSYNAEGPRTLDEELRQADGGLWSNDTGGVVQDADVDMEIETDELVGVGTRSTKRGFMKGGGAAGAPVFMGVGYVRGAMASGDEEGSYVPRRNSQAAQRR</sequence>
<feature type="compositionally biased region" description="Low complexity" evidence="1">
    <location>
        <begin position="740"/>
        <end position="756"/>
    </location>
</feature>
<proteinExistence type="predicted"/>
<feature type="compositionally biased region" description="Polar residues" evidence="1">
    <location>
        <begin position="607"/>
        <end position="616"/>
    </location>
</feature>
<accession>A0A165E0S1</accession>
<keyword evidence="3" id="KW-1185">Reference proteome</keyword>
<feature type="compositionally biased region" description="Basic and acidic residues" evidence="1">
    <location>
        <begin position="728"/>
        <end position="738"/>
    </location>
</feature>
<feature type="compositionally biased region" description="Basic residues" evidence="1">
    <location>
        <begin position="109"/>
        <end position="118"/>
    </location>
</feature>
<reference evidence="2 3" key="1">
    <citation type="journal article" date="2016" name="Mol. Biol. Evol.">
        <title>Comparative Genomics of Early-Diverging Mushroom-Forming Fungi Provides Insights into the Origins of Lignocellulose Decay Capabilities.</title>
        <authorList>
            <person name="Nagy L.G."/>
            <person name="Riley R."/>
            <person name="Tritt A."/>
            <person name="Adam C."/>
            <person name="Daum C."/>
            <person name="Floudas D."/>
            <person name="Sun H."/>
            <person name="Yadav J.S."/>
            <person name="Pangilinan J."/>
            <person name="Larsson K.H."/>
            <person name="Matsuura K."/>
            <person name="Barry K."/>
            <person name="Labutti K."/>
            <person name="Kuo R."/>
            <person name="Ohm R.A."/>
            <person name="Bhattacharya S.S."/>
            <person name="Shirouzu T."/>
            <person name="Yoshinaga Y."/>
            <person name="Martin F.M."/>
            <person name="Grigoriev I.V."/>
            <person name="Hibbett D.S."/>
        </authorList>
    </citation>
    <scope>NUCLEOTIDE SEQUENCE [LARGE SCALE GENOMIC DNA]</scope>
    <source>
        <strain evidence="2 3">93-53</strain>
    </source>
</reference>
<feature type="compositionally biased region" description="Pro residues" evidence="1">
    <location>
        <begin position="389"/>
        <end position="400"/>
    </location>
</feature>
<name>A0A165E0S1_9APHY</name>
<dbReference type="GeneID" id="63829634"/>
<feature type="compositionally biased region" description="Basic and acidic residues" evidence="1">
    <location>
        <begin position="249"/>
        <end position="265"/>
    </location>
</feature>
<feature type="compositionally biased region" description="Basic and acidic residues" evidence="1">
    <location>
        <begin position="87"/>
        <end position="103"/>
    </location>
</feature>
<gene>
    <name evidence="2" type="ORF">LAESUDRAFT_759566</name>
</gene>
<dbReference type="Proteomes" id="UP000076871">
    <property type="component" value="Unassembled WGS sequence"/>
</dbReference>
<evidence type="ECO:0000256" key="1">
    <source>
        <dbReference type="SAM" id="MobiDB-lite"/>
    </source>
</evidence>
<dbReference type="OrthoDB" id="3256736at2759"/>
<feature type="compositionally biased region" description="Basic and acidic residues" evidence="1">
    <location>
        <begin position="619"/>
        <end position="631"/>
    </location>
</feature>
<feature type="region of interest" description="Disordered" evidence="1">
    <location>
        <begin position="433"/>
        <end position="461"/>
    </location>
</feature>
<feature type="compositionally biased region" description="Basic and acidic residues" evidence="1">
    <location>
        <begin position="318"/>
        <end position="363"/>
    </location>
</feature>
<dbReference type="RefSeq" id="XP_040763763.1">
    <property type="nucleotide sequence ID" value="XM_040912606.1"/>
</dbReference>
<feature type="region of interest" description="Disordered" evidence="1">
    <location>
        <begin position="530"/>
        <end position="817"/>
    </location>
</feature>
<feature type="compositionally biased region" description="Low complexity" evidence="1">
    <location>
        <begin position="559"/>
        <end position="580"/>
    </location>
</feature>
<feature type="compositionally biased region" description="Basic and acidic residues" evidence="1">
    <location>
        <begin position="54"/>
        <end position="73"/>
    </location>
</feature>
<evidence type="ECO:0000313" key="2">
    <source>
        <dbReference type="EMBL" id="KZT06023.1"/>
    </source>
</evidence>
<dbReference type="InParanoid" id="A0A165E0S1"/>
<protein>
    <submittedName>
        <fullName evidence="2">Uncharacterized protein</fullName>
    </submittedName>
</protein>
<dbReference type="EMBL" id="KV427626">
    <property type="protein sequence ID" value="KZT06023.1"/>
    <property type="molecule type" value="Genomic_DNA"/>
</dbReference>
<dbReference type="AlphaFoldDB" id="A0A165E0S1"/>
<evidence type="ECO:0000313" key="3">
    <source>
        <dbReference type="Proteomes" id="UP000076871"/>
    </source>
</evidence>
<feature type="compositionally biased region" description="Polar residues" evidence="1">
    <location>
        <begin position="581"/>
        <end position="590"/>
    </location>
</feature>